<dbReference type="Gene3D" id="1.20.58.340">
    <property type="entry name" value="Magnesium transport protein CorA, transmembrane region"/>
    <property type="match status" value="2"/>
</dbReference>
<dbReference type="PANTHER" id="PTHR47891:SF2">
    <property type="entry name" value="MAGNESIUM AND COBALT TRANSPORTER"/>
    <property type="match status" value="1"/>
</dbReference>
<dbReference type="AlphaFoldDB" id="N6V2S4"/>
<dbReference type="CDD" id="cd12822">
    <property type="entry name" value="TmCorA-like"/>
    <property type="match status" value="1"/>
</dbReference>
<dbReference type="OrthoDB" id="28779at2157"/>
<evidence type="ECO:0000256" key="9">
    <source>
        <dbReference type="ARBA" id="ARBA00023136"/>
    </source>
</evidence>
<proteinExistence type="inferred from homology"/>
<evidence type="ECO:0000256" key="3">
    <source>
        <dbReference type="ARBA" id="ARBA00022448"/>
    </source>
</evidence>
<dbReference type="PANTHER" id="PTHR47891">
    <property type="entry name" value="TRANSPORTER-RELATED"/>
    <property type="match status" value="1"/>
</dbReference>
<evidence type="ECO:0000256" key="2">
    <source>
        <dbReference type="ARBA" id="ARBA00009765"/>
    </source>
</evidence>
<evidence type="ECO:0000256" key="8">
    <source>
        <dbReference type="ARBA" id="ARBA00023065"/>
    </source>
</evidence>
<dbReference type="Proteomes" id="UP000053695">
    <property type="component" value="Unassembled WGS sequence"/>
</dbReference>
<keyword evidence="8 12" id="KW-0406">Ion transport</keyword>
<accession>N6V2S4</accession>
<name>N6V2S4_9EURY</name>
<evidence type="ECO:0000256" key="7">
    <source>
        <dbReference type="ARBA" id="ARBA00022989"/>
    </source>
</evidence>
<comment type="subcellular location">
    <subcellularLocation>
        <location evidence="1">Cell membrane</location>
        <topology evidence="1">Multi-pass membrane protein</topology>
    </subcellularLocation>
    <subcellularLocation>
        <location evidence="12">Membrane</location>
        <topology evidence="12">Multi-pass membrane protein</topology>
    </subcellularLocation>
</comment>
<keyword evidence="5 12" id="KW-0812">Transmembrane</keyword>
<dbReference type="Gene3D" id="3.30.460.20">
    <property type="entry name" value="CorA soluble domain-like"/>
    <property type="match status" value="1"/>
</dbReference>
<feature type="transmembrane region" description="Helical" evidence="12">
    <location>
        <begin position="256"/>
        <end position="276"/>
    </location>
</feature>
<dbReference type="NCBIfam" id="TIGR00383">
    <property type="entry name" value="corA"/>
    <property type="match status" value="1"/>
</dbReference>
<dbReference type="SUPFAM" id="SSF144083">
    <property type="entry name" value="Magnesium transport protein CorA, transmembrane region"/>
    <property type="match status" value="1"/>
</dbReference>
<evidence type="ECO:0000256" key="12">
    <source>
        <dbReference type="RuleBase" id="RU362010"/>
    </source>
</evidence>
<comment type="caution">
    <text evidence="13">The sequence shown here is derived from an EMBL/GenBank/DDBJ whole genome shotgun (WGS) entry which is preliminary data.</text>
</comment>
<dbReference type="SUPFAM" id="SSF143865">
    <property type="entry name" value="CorA soluble domain-like"/>
    <property type="match status" value="1"/>
</dbReference>
<dbReference type="InterPro" id="IPR045861">
    <property type="entry name" value="CorA_cytoplasmic_dom"/>
</dbReference>
<keyword evidence="7 12" id="KW-1133">Transmembrane helix</keyword>
<keyword evidence="14" id="KW-1185">Reference proteome</keyword>
<dbReference type="FunFam" id="1.20.58.340:FF:000004">
    <property type="entry name" value="Magnesium transport protein CorA"/>
    <property type="match status" value="1"/>
</dbReference>
<evidence type="ECO:0000313" key="14">
    <source>
        <dbReference type="Proteomes" id="UP000053695"/>
    </source>
</evidence>
<dbReference type="InterPro" id="IPR047199">
    <property type="entry name" value="CorA-like"/>
</dbReference>
<sequence length="314" mass="37166">MISIVGYKDKVVELKLDDDFKDYKIVWIDCYNPKDDELYKLSKKVNIPINDLKVGLDEQEFPRLEEEEDYYLIIYKAPLYEEDIITTSLGIFIKGNIILTMHTDKIKAIGRLFNIVITKKPKIIFEKGIGFLLYNILNEITRGYSRIILGLEDELEKLEDYLTTGYNREMIEEILSLRKTLVYFHKSLMANRDVLIQLKRRLLPITTKEDRENFEDLYYDTLQLIDTLSTYREVLTSMMDISLSLENMKMNQIMKILTMVTTIFAIPMWITGIYGMNFEYLPLSDNPYGFWLVLTLMIMLIMLFTYIFKRAGWI</sequence>
<dbReference type="InterPro" id="IPR002523">
    <property type="entry name" value="MgTranspt_CorA/ZnTranspt_ZntB"/>
</dbReference>
<evidence type="ECO:0000256" key="5">
    <source>
        <dbReference type="ARBA" id="ARBA00022692"/>
    </source>
</evidence>
<evidence type="ECO:0000313" key="13">
    <source>
        <dbReference type="EMBL" id="ENN96543.1"/>
    </source>
</evidence>
<dbReference type="Pfam" id="PF01544">
    <property type="entry name" value="CorA"/>
    <property type="match status" value="1"/>
</dbReference>
<dbReference type="STRING" id="1069083.GCA_000371805_00245"/>
<keyword evidence="4 12" id="KW-1003">Cell membrane</keyword>
<gene>
    <name evidence="12" type="primary">corA</name>
    <name evidence="13" type="ORF">J422_02000</name>
</gene>
<feature type="transmembrane region" description="Helical" evidence="12">
    <location>
        <begin position="288"/>
        <end position="308"/>
    </location>
</feature>
<organism evidence="13 14">
    <name type="scientific">Methanocaldococcus villosus KIN24-T80</name>
    <dbReference type="NCBI Taxonomy" id="1069083"/>
    <lineage>
        <taxon>Archaea</taxon>
        <taxon>Methanobacteriati</taxon>
        <taxon>Methanobacteriota</taxon>
        <taxon>Methanomada group</taxon>
        <taxon>Methanococci</taxon>
        <taxon>Methanococcales</taxon>
        <taxon>Methanocaldococcaceae</taxon>
        <taxon>Methanocaldococcus</taxon>
    </lineage>
</organism>
<keyword evidence="6 12" id="KW-0460">Magnesium</keyword>
<dbReference type="RefSeq" id="WP_004590168.1">
    <property type="nucleotide sequence ID" value="NZ_APMM01000013.1"/>
</dbReference>
<dbReference type="GO" id="GO:0015087">
    <property type="term" value="F:cobalt ion transmembrane transporter activity"/>
    <property type="evidence" value="ECO:0007669"/>
    <property type="project" value="UniProtKB-UniRule"/>
</dbReference>
<dbReference type="GO" id="GO:0005886">
    <property type="term" value="C:plasma membrane"/>
    <property type="evidence" value="ECO:0007669"/>
    <property type="project" value="UniProtKB-SubCell"/>
</dbReference>
<evidence type="ECO:0000256" key="6">
    <source>
        <dbReference type="ARBA" id="ARBA00022842"/>
    </source>
</evidence>
<evidence type="ECO:0000256" key="10">
    <source>
        <dbReference type="ARBA" id="ARBA00034269"/>
    </source>
</evidence>
<comment type="function">
    <text evidence="11">Mediates influx of magnesium ions. Alternates between open and closed states. Activated by low cytoplasmic Mg(2+) levels. Inactive when cytoplasmic Mg(2+) levels are high.</text>
</comment>
<dbReference type="InterPro" id="IPR004488">
    <property type="entry name" value="Mg/Co-transport_prot_CorA"/>
</dbReference>
<comment type="similarity">
    <text evidence="2 12">Belongs to the CorA metal ion transporter (MIT) (TC 1.A.35) family.</text>
</comment>
<dbReference type="PATRIC" id="fig|1069083.5.peg.392"/>
<evidence type="ECO:0000256" key="1">
    <source>
        <dbReference type="ARBA" id="ARBA00004651"/>
    </source>
</evidence>
<dbReference type="GO" id="GO:0015095">
    <property type="term" value="F:magnesium ion transmembrane transporter activity"/>
    <property type="evidence" value="ECO:0007669"/>
    <property type="project" value="UniProtKB-UniRule"/>
</dbReference>
<dbReference type="InterPro" id="IPR045863">
    <property type="entry name" value="CorA_TM1_TM2"/>
</dbReference>
<comment type="catalytic activity">
    <reaction evidence="10">
        <text>Mg(2+)(in) = Mg(2+)(out)</text>
        <dbReference type="Rhea" id="RHEA:29827"/>
        <dbReference type="ChEBI" id="CHEBI:18420"/>
    </reaction>
</comment>
<keyword evidence="3 12" id="KW-0813">Transport</keyword>
<protein>
    <recommendedName>
        <fullName evidence="12">Magnesium transport protein CorA</fullName>
    </recommendedName>
</protein>
<keyword evidence="9 12" id="KW-0472">Membrane</keyword>
<evidence type="ECO:0000256" key="11">
    <source>
        <dbReference type="ARBA" id="ARBA00045497"/>
    </source>
</evidence>
<evidence type="ECO:0000256" key="4">
    <source>
        <dbReference type="ARBA" id="ARBA00022475"/>
    </source>
</evidence>
<dbReference type="EMBL" id="APMM01000013">
    <property type="protein sequence ID" value="ENN96543.1"/>
    <property type="molecule type" value="Genomic_DNA"/>
</dbReference>
<reference evidence="13 14" key="1">
    <citation type="journal article" date="2013" name="Genome Announc.">
        <title>Draft Genome Sequence of a Highly Flagellated, Fast-Swimming Archaeon, Methanocaldococcus villosus Strain KIN24-T80 (DSM 22612).</title>
        <authorList>
            <person name="Thennarasu S."/>
            <person name="Polireddy D."/>
            <person name="Antony A."/>
            <person name="Yada M.R."/>
            <person name="Algarawi S."/>
            <person name="Sivakumar N."/>
        </authorList>
    </citation>
    <scope>NUCLEOTIDE SEQUENCE [LARGE SCALE GENOMIC DNA]</scope>
    <source>
        <strain evidence="13 14">KIN24-T80</strain>
    </source>
</reference>